<organism evidence="1 2">
    <name type="scientific">Nonomuraea solani</name>
    <dbReference type="NCBI Taxonomy" id="1144553"/>
    <lineage>
        <taxon>Bacteria</taxon>
        <taxon>Bacillati</taxon>
        <taxon>Actinomycetota</taxon>
        <taxon>Actinomycetes</taxon>
        <taxon>Streptosporangiales</taxon>
        <taxon>Streptosporangiaceae</taxon>
        <taxon>Nonomuraea</taxon>
    </lineage>
</organism>
<gene>
    <name evidence="1" type="ORF">SAMN05444920_111274</name>
</gene>
<evidence type="ECO:0000313" key="2">
    <source>
        <dbReference type="Proteomes" id="UP000236732"/>
    </source>
</evidence>
<dbReference type="AlphaFoldDB" id="A0A1H6EMH9"/>
<evidence type="ECO:0000313" key="1">
    <source>
        <dbReference type="EMBL" id="SEG98291.1"/>
    </source>
</evidence>
<reference evidence="1 2" key="1">
    <citation type="submission" date="2016-10" db="EMBL/GenBank/DDBJ databases">
        <authorList>
            <person name="de Groot N.N."/>
        </authorList>
    </citation>
    <scope>NUCLEOTIDE SEQUENCE [LARGE SCALE GENOMIC DNA]</scope>
    <source>
        <strain evidence="1 2">CGMCC 4.7037</strain>
    </source>
</reference>
<dbReference type="Proteomes" id="UP000236732">
    <property type="component" value="Unassembled WGS sequence"/>
</dbReference>
<protein>
    <submittedName>
        <fullName evidence="1">Uncharacterized protein</fullName>
    </submittedName>
</protein>
<name>A0A1H6EMH9_9ACTN</name>
<accession>A0A1H6EMH9</accession>
<dbReference type="OrthoDB" id="3796897at2"/>
<dbReference type="RefSeq" id="WP_103960198.1">
    <property type="nucleotide sequence ID" value="NZ_FNVT01000011.1"/>
</dbReference>
<proteinExistence type="predicted"/>
<sequence>MRHAGAGEHIERVLAAARACWGAGPGGDRCVVAEAFDEDLRVVVRTLAVARAVCGLLSARLVVPGRPEWRRLAEAFGAADDVWPEVPPVALVASRVDRTLPREIPVVYVHGTGSLKAYALFPDQGPCSLEEELPARVGAFFERHVWPYRETIRPSAERAAWRAKSGYQLRTETERRQLRYYGCARLGLDADRPTIAVFGHVPARDAELFGTTAEFAMSDESANWLFLDRVPADGRPRIRNVTGALSANLLWSMADVAVTFGDSDLPAFGIPVIQAGWSEGGVCGAAHVPRSPHEHRGLLQEAIARHAKGESILGPEQRERARLWLWLRRCGADVPSQLLPHWEHGADYARTLAVNLRHAEPDGDPLYGAVARMWERRDPVLTRFDLHDPAGLAGTLTPSRSFR</sequence>
<dbReference type="EMBL" id="FNVT01000011">
    <property type="protein sequence ID" value="SEG98291.1"/>
    <property type="molecule type" value="Genomic_DNA"/>
</dbReference>
<keyword evidence="2" id="KW-1185">Reference proteome</keyword>